<feature type="compositionally biased region" description="Polar residues" evidence="1">
    <location>
        <begin position="1"/>
        <end position="13"/>
    </location>
</feature>
<evidence type="ECO:0000313" key="2">
    <source>
        <dbReference type="EMBL" id="KAF2445223.1"/>
    </source>
</evidence>
<dbReference type="AlphaFoldDB" id="A0A9P4UDC0"/>
<dbReference type="Proteomes" id="UP000799764">
    <property type="component" value="Unassembled WGS sequence"/>
</dbReference>
<proteinExistence type="predicted"/>
<accession>A0A9P4UDC0</accession>
<comment type="caution">
    <text evidence="2">The sequence shown here is derived from an EMBL/GenBank/DDBJ whole genome shotgun (WGS) entry which is preliminary data.</text>
</comment>
<dbReference type="OrthoDB" id="3800944at2759"/>
<feature type="compositionally biased region" description="Low complexity" evidence="1">
    <location>
        <begin position="334"/>
        <end position="344"/>
    </location>
</feature>
<feature type="region of interest" description="Disordered" evidence="1">
    <location>
        <begin position="291"/>
        <end position="344"/>
    </location>
</feature>
<evidence type="ECO:0000256" key="1">
    <source>
        <dbReference type="SAM" id="MobiDB-lite"/>
    </source>
</evidence>
<reference evidence="2" key="1">
    <citation type="journal article" date="2020" name="Stud. Mycol.">
        <title>101 Dothideomycetes genomes: a test case for predicting lifestyles and emergence of pathogens.</title>
        <authorList>
            <person name="Haridas S."/>
            <person name="Albert R."/>
            <person name="Binder M."/>
            <person name="Bloem J."/>
            <person name="Labutti K."/>
            <person name="Salamov A."/>
            <person name="Andreopoulos B."/>
            <person name="Baker S."/>
            <person name="Barry K."/>
            <person name="Bills G."/>
            <person name="Bluhm B."/>
            <person name="Cannon C."/>
            <person name="Castanera R."/>
            <person name="Culley D."/>
            <person name="Daum C."/>
            <person name="Ezra D."/>
            <person name="Gonzalez J."/>
            <person name="Henrissat B."/>
            <person name="Kuo A."/>
            <person name="Liang C."/>
            <person name="Lipzen A."/>
            <person name="Lutzoni F."/>
            <person name="Magnuson J."/>
            <person name="Mondo S."/>
            <person name="Nolan M."/>
            <person name="Ohm R."/>
            <person name="Pangilinan J."/>
            <person name="Park H.-J."/>
            <person name="Ramirez L."/>
            <person name="Alfaro M."/>
            <person name="Sun H."/>
            <person name="Tritt A."/>
            <person name="Yoshinaga Y."/>
            <person name="Zwiers L.-H."/>
            <person name="Turgeon B."/>
            <person name="Goodwin S."/>
            <person name="Spatafora J."/>
            <person name="Crous P."/>
            <person name="Grigoriev I."/>
        </authorList>
    </citation>
    <scope>NUCLEOTIDE SEQUENCE</scope>
    <source>
        <strain evidence="2">CBS 690.94</strain>
    </source>
</reference>
<protein>
    <submittedName>
        <fullName evidence="2">Uncharacterized protein</fullName>
    </submittedName>
</protein>
<feature type="compositionally biased region" description="Polar residues" evidence="1">
    <location>
        <begin position="71"/>
        <end position="84"/>
    </location>
</feature>
<evidence type="ECO:0000313" key="3">
    <source>
        <dbReference type="Proteomes" id="UP000799764"/>
    </source>
</evidence>
<feature type="compositionally biased region" description="Gly residues" evidence="1">
    <location>
        <begin position="291"/>
        <end position="302"/>
    </location>
</feature>
<organism evidence="2 3">
    <name type="scientific">Karstenula rhodostoma CBS 690.94</name>
    <dbReference type="NCBI Taxonomy" id="1392251"/>
    <lineage>
        <taxon>Eukaryota</taxon>
        <taxon>Fungi</taxon>
        <taxon>Dikarya</taxon>
        <taxon>Ascomycota</taxon>
        <taxon>Pezizomycotina</taxon>
        <taxon>Dothideomycetes</taxon>
        <taxon>Pleosporomycetidae</taxon>
        <taxon>Pleosporales</taxon>
        <taxon>Massarineae</taxon>
        <taxon>Didymosphaeriaceae</taxon>
        <taxon>Karstenula</taxon>
    </lineage>
</organism>
<feature type="region of interest" description="Disordered" evidence="1">
    <location>
        <begin position="1"/>
        <end position="115"/>
    </location>
</feature>
<feature type="compositionally biased region" description="Low complexity" evidence="1">
    <location>
        <begin position="309"/>
        <end position="326"/>
    </location>
</feature>
<keyword evidence="3" id="KW-1185">Reference proteome</keyword>
<name>A0A9P4UDC0_9PLEO</name>
<sequence length="344" mass="36088">MSTPREPSSSSLAENKIPRTHKTIVGTSQHPEYNVNKDLPHFKRGPNGKRLAPVSQFNSAAGRELAKGHSTMGSGSASQANLPNKTHDEDRTRPRNFSRTLPPTAPTLSDRDTLPSQNPLFGPYTVSHDTSSAFIATGHPEPIHVPTNRAQSAQKDEEKEQPCPLCNQTSTSLSPSQIFSHICPVCQRFVFRGPPPAHFGVTALQTARPLPPIPPRKNAPPPLKCGACVAVPGALVGEFRTVFGEGVCVICGELSGEGVAEVRSNGVYREGMSGELRGWFAGVVSQGWGGEGGGGGDGGGLGRSRSEPVRSAVATSVNASASAAGSLRRKGAVRRGASGRAGRP</sequence>
<dbReference type="EMBL" id="MU001500">
    <property type="protein sequence ID" value="KAF2445223.1"/>
    <property type="molecule type" value="Genomic_DNA"/>
</dbReference>
<gene>
    <name evidence="2" type="ORF">P171DRAFT_444096</name>
</gene>